<dbReference type="InterPro" id="IPR028082">
    <property type="entry name" value="Peripla_BP_I"/>
</dbReference>
<protein>
    <submittedName>
        <fullName evidence="9">Penicillin-binding protein activator</fullName>
    </submittedName>
</protein>
<keyword evidence="10" id="KW-1185">Reference proteome</keyword>
<dbReference type="InterPro" id="IPR007443">
    <property type="entry name" value="LpoA"/>
</dbReference>
<accession>A0ABV9QSN6</accession>
<evidence type="ECO:0000256" key="6">
    <source>
        <dbReference type="ARBA" id="ARBA00023237"/>
    </source>
</evidence>
<keyword evidence="7" id="KW-0449">Lipoprotein</keyword>
<keyword evidence="2" id="KW-0133">Cell shape</keyword>
<dbReference type="PANTHER" id="PTHR38038">
    <property type="entry name" value="PENICILLIN-BINDING PROTEIN ACTIVATOR LPOA"/>
    <property type="match status" value="1"/>
</dbReference>
<feature type="chain" id="PRO_5047460917" evidence="8">
    <location>
        <begin position="31"/>
        <end position="596"/>
    </location>
</feature>
<keyword evidence="4" id="KW-0472">Membrane</keyword>
<comment type="caution">
    <text evidence="9">The sequence shown here is derived from an EMBL/GenBank/DDBJ whole genome shotgun (WGS) entry which is preliminary data.</text>
</comment>
<feature type="signal peptide" evidence="8">
    <location>
        <begin position="1"/>
        <end position="30"/>
    </location>
</feature>
<evidence type="ECO:0000313" key="10">
    <source>
        <dbReference type="Proteomes" id="UP001595886"/>
    </source>
</evidence>
<dbReference type="PANTHER" id="PTHR38038:SF1">
    <property type="entry name" value="PENICILLIN-BINDING PROTEIN ACTIVATOR LPOA"/>
    <property type="match status" value="1"/>
</dbReference>
<keyword evidence="3" id="KW-0573">Peptidoglycan synthesis</keyword>
<dbReference type="Pfam" id="PF04348">
    <property type="entry name" value="LppC"/>
    <property type="match status" value="1"/>
</dbReference>
<sequence length="596" mass="64291">MTPRQPGISTFARGAAPALLALLLSACATMSEPGPSPVAASPDADRAEEFYEQGDFDRAASAFLDLARTRRGDEAAHYQLRAAEAMRERGDFNGAARALDDIKRRRLHGEEPLRLDLLEAEIALQQGDPARARALLMIDEGIPANLRLRALELRARADVAAGDPFSSAQTRARLDRLLAGADREQNRQLLLDTLSKLDADTLKSRFDTLQPDDPLRPWVEQALRKQGRALARELPRPSLPVGTMRPGQDGALEAEGYQPSRRVALLLPLNAQLAGVANAIRDGFLSAYFADSPERRPELRIYDAGKTPADAIAAYQKAVADGADRVVGPLQRESVGQLFHQPLTTRVLALNHPDTGEVPPAGSAEYGLLPETEGAQVAERLRERGIANASVIVAEADWAERAARAFRAQFEAAGGIVVGETRLREKEVNFSTAITQATAGLGGDGAVFVSMRPQQARLLLPQLKIANVTAPVFATSHIYSGDSNATLDRDLDGVEFCDAPWLFGPLPGKPERSQMSGQIASANGVGARLFAFGMDAYALLPYVDWLIAHPESYLGGATGELTADNFGRVHRLVSWARFVNGMPQPAEGALNTIPMQ</sequence>
<evidence type="ECO:0000256" key="2">
    <source>
        <dbReference type="ARBA" id="ARBA00022960"/>
    </source>
</evidence>
<dbReference type="PROSITE" id="PS51257">
    <property type="entry name" value="PROKAR_LIPOPROTEIN"/>
    <property type="match status" value="1"/>
</dbReference>
<keyword evidence="1 8" id="KW-0732">Signal</keyword>
<dbReference type="InterPro" id="IPR011990">
    <property type="entry name" value="TPR-like_helical_dom_sf"/>
</dbReference>
<evidence type="ECO:0000256" key="8">
    <source>
        <dbReference type="SAM" id="SignalP"/>
    </source>
</evidence>
<reference evidence="10" key="1">
    <citation type="journal article" date="2019" name="Int. J. Syst. Evol. Microbiol.">
        <title>The Global Catalogue of Microorganisms (GCM) 10K type strain sequencing project: providing services to taxonomists for standard genome sequencing and annotation.</title>
        <authorList>
            <consortium name="The Broad Institute Genomics Platform"/>
            <consortium name="The Broad Institute Genome Sequencing Center for Infectious Disease"/>
            <person name="Wu L."/>
            <person name="Ma J."/>
        </authorList>
    </citation>
    <scope>NUCLEOTIDE SEQUENCE [LARGE SCALE GENOMIC DNA]</scope>
    <source>
        <strain evidence="10">CCUG 30340</strain>
    </source>
</reference>
<proteinExistence type="predicted"/>
<name>A0ABV9QSN6_9GAMM</name>
<evidence type="ECO:0000313" key="9">
    <source>
        <dbReference type="EMBL" id="MFC4819444.1"/>
    </source>
</evidence>
<dbReference type="EMBL" id="JBHSHD010000003">
    <property type="protein sequence ID" value="MFC4819444.1"/>
    <property type="molecule type" value="Genomic_DNA"/>
</dbReference>
<organism evidence="9 10">
    <name type="scientific">Dokdonella ginsengisoli</name>
    <dbReference type="NCBI Taxonomy" id="363846"/>
    <lineage>
        <taxon>Bacteria</taxon>
        <taxon>Pseudomonadati</taxon>
        <taxon>Pseudomonadota</taxon>
        <taxon>Gammaproteobacteria</taxon>
        <taxon>Lysobacterales</taxon>
        <taxon>Rhodanobacteraceae</taxon>
        <taxon>Dokdonella</taxon>
    </lineage>
</organism>
<evidence type="ECO:0000256" key="1">
    <source>
        <dbReference type="ARBA" id="ARBA00022729"/>
    </source>
</evidence>
<dbReference type="RefSeq" id="WP_380019205.1">
    <property type="nucleotide sequence ID" value="NZ_JBHSHD010000003.1"/>
</dbReference>
<evidence type="ECO:0000256" key="4">
    <source>
        <dbReference type="ARBA" id="ARBA00023136"/>
    </source>
</evidence>
<keyword evidence="5" id="KW-0564">Palmitate</keyword>
<keyword evidence="6" id="KW-0998">Cell outer membrane</keyword>
<dbReference type="CDD" id="cd06339">
    <property type="entry name" value="PBP1_YraM_LppC_lipoprotein-like"/>
    <property type="match status" value="1"/>
</dbReference>
<gene>
    <name evidence="9" type="ORF">ACFO6Q_03870</name>
</gene>
<dbReference type="Gene3D" id="1.25.40.10">
    <property type="entry name" value="Tetratricopeptide repeat domain"/>
    <property type="match status" value="1"/>
</dbReference>
<evidence type="ECO:0000256" key="7">
    <source>
        <dbReference type="ARBA" id="ARBA00023288"/>
    </source>
</evidence>
<dbReference type="Proteomes" id="UP001595886">
    <property type="component" value="Unassembled WGS sequence"/>
</dbReference>
<evidence type="ECO:0000256" key="3">
    <source>
        <dbReference type="ARBA" id="ARBA00022984"/>
    </source>
</evidence>
<evidence type="ECO:0000256" key="5">
    <source>
        <dbReference type="ARBA" id="ARBA00023139"/>
    </source>
</evidence>
<dbReference type="Gene3D" id="3.40.50.2300">
    <property type="match status" value="2"/>
</dbReference>
<dbReference type="SUPFAM" id="SSF53822">
    <property type="entry name" value="Periplasmic binding protein-like I"/>
    <property type="match status" value="1"/>
</dbReference>